<proteinExistence type="predicted"/>
<gene>
    <name evidence="1" type="ORF">BRYFOR_09894</name>
</gene>
<reference evidence="1" key="1">
    <citation type="submission" date="2009-07" db="EMBL/GenBank/DDBJ databases">
        <authorList>
            <person name="Weinstock G."/>
            <person name="Sodergren E."/>
            <person name="Clifton S."/>
            <person name="Fulton L."/>
            <person name="Fulton B."/>
            <person name="Courtney L."/>
            <person name="Fronick C."/>
            <person name="Harrison M."/>
            <person name="Strong C."/>
            <person name="Farmer C."/>
            <person name="Delahaunty K."/>
            <person name="Markovic C."/>
            <person name="Hall O."/>
            <person name="Minx P."/>
            <person name="Tomlinson C."/>
            <person name="Mitreva M."/>
            <person name="Nelson J."/>
            <person name="Hou S."/>
            <person name="Wollam A."/>
            <person name="Pepin K.H."/>
            <person name="Johnson M."/>
            <person name="Bhonagiri V."/>
            <person name="Nash W.E."/>
            <person name="Warren W."/>
            <person name="Chinwalla A."/>
            <person name="Mardis E.R."/>
            <person name="Wilson R.K."/>
        </authorList>
    </citation>
    <scope>NUCLEOTIDE SEQUENCE [LARGE SCALE GENOMIC DNA]</scope>
    <source>
        <strain evidence="1">DSM 14469</strain>
    </source>
</reference>
<name>C6LMJ4_9FIRM</name>
<dbReference type="EMBL" id="ACCL02000046">
    <property type="protein sequence ID" value="EET58145.1"/>
    <property type="molecule type" value="Genomic_DNA"/>
</dbReference>
<accession>C6LMJ4</accession>
<evidence type="ECO:0000313" key="1">
    <source>
        <dbReference type="EMBL" id="EET58145.1"/>
    </source>
</evidence>
<evidence type="ECO:0000313" key="2">
    <source>
        <dbReference type="Proteomes" id="UP000005561"/>
    </source>
</evidence>
<protein>
    <submittedName>
        <fullName evidence="1">Uncharacterized protein</fullName>
    </submittedName>
</protein>
<sequence length="39" mass="4338">MFSVTCVCGMCLFLSFAHKKQNRYSSPGSVINYTIAGYI</sequence>
<dbReference type="Proteomes" id="UP000005561">
    <property type="component" value="Unassembled WGS sequence"/>
</dbReference>
<keyword evidence="2" id="KW-1185">Reference proteome</keyword>
<dbReference type="AlphaFoldDB" id="C6LMJ4"/>
<organism evidence="1 2">
    <name type="scientific">Marvinbryantia formatexigens DSM 14469</name>
    <dbReference type="NCBI Taxonomy" id="478749"/>
    <lineage>
        <taxon>Bacteria</taxon>
        <taxon>Bacillati</taxon>
        <taxon>Bacillota</taxon>
        <taxon>Clostridia</taxon>
        <taxon>Lachnospirales</taxon>
        <taxon>Lachnospiraceae</taxon>
        <taxon>Marvinbryantia</taxon>
    </lineage>
</organism>
<comment type="caution">
    <text evidence="1">The sequence shown here is derived from an EMBL/GenBank/DDBJ whole genome shotgun (WGS) entry which is preliminary data.</text>
</comment>